<accession>A0A1M7Z1F8</accession>
<dbReference type="RefSeq" id="WP_073586228.1">
    <property type="nucleotide sequence ID" value="NZ_AP024897.1"/>
</dbReference>
<name>A0A1M7Z1F8_9VIBR</name>
<dbReference type="OrthoDB" id="2081253at2"/>
<sequence length="152" mass="17172">MAGVHYTLTPDGLETIQKRLNQLKQRGDNLQPLFADIGELLLLSHDERFRQQVSPDGEPWQPLSEHYRKRKPRHQDTILKLNDHLGRELNYIATGSDLFFGTPYEYGAIHQFGGTPEMPAGPAAIPARPWLGVSQEDVDAIHQMVADFLSDT</sequence>
<dbReference type="NCBIfam" id="TIGR01635">
    <property type="entry name" value="tail_comp_S"/>
    <property type="match status" value="1"/>
</dbReference>
<evidence type="ECO:0000313" key="1">
    <source>
        <dbReference type="EMBL" id="SHO58788.1"/>
    </source>
</evidence>
<gene>
    <name evidence="1" type="ORF">VQ7734_04560</name>
</gene>
<reference evidence="2" key="1">
    <citation type="submission" date="2016-12" db="EMBL/GenBank/DDBJ databases">
        <authorList>
            <person name="Rodrigo-Torres L."/>
            <person name="Arahal R.D."/>
            <person name="Lucena T."/>
        </authorList>
    </citation>
    <scope>NUCLEOTIDE SEQUENCE [LARGE SCALE GENOMIC DNA]</scope>
</reference>
<proteinExistence type="predicted"/>
<organism evidence="1 2">
    <name type="scientific">Vibrio quintilis</name>
    <dbReference type="NCBI Taxonomy" id="1117707"/>
    <lineage>
        <taxon>Bacteria</taxon>
        <taxon>Pseudomonadati</taxon>
        <taxon>Pseudomonadota</taxon>
        <taxon>Gammaproteobacteria</taxon>
        <taxon>Vibrionales</taxon>
        <taxon>Vibrionaceae</taxon>
        <taxon>Vibrio</taxon>
    </lineage>
</organism>
<dbReference type="AlphaFoldDB" id="A0A1M7Z1F8"/>
<dbReference type="Proteomes" id="UP000184600">
    <property type="component" value="Unassembled WGS sequence"/>
</dbReference>
<evidence type="ECO:0000313" key="2">
    <source>
        <dbReference type="Proteomes" id="UP000184600"/>
    </source>
</evidence>
<dbReference type="Pfam" id="PF05069">
    <property type="entry name" value="Phage_tail_S"/>
    <property type="match status" value="1"/>
</dbReference>
<dbReference type="InterPro" id="IPR006522">
    <property type="entry name" value="Phage_virion_morphogenesis"/>
</dbReference>
<keyword evidence="2" id="KW-1185">Reference proteome</keyword>
<dbReference type="EMBL" id="FRFG01000078">
    <property type="protein sequence ID" value="SHO58788.1"/>
    <property type="molecule type" value="Genomic_DNA"/>
</dbReference>
<dbReference type="STRING" id="1117707.VQ7734_04560"/>
<protein>
    <submittedName>
        <fullName evidence="1">Phage virion morphogenesis family protein</fullName>
    </submittedName>
</protein>